<dbReference type="CDD" id="cd00038">
    <property type="entry name" value="CAP_ED"/>
    <property type="match status" value="1"/>
</dbReference>
<dbReference type="PROSITE" id="PS50042">
    <property type="entry name" value="CNMP_BINDING_3"/>
    <property type="match status" value="1"/>
</dbReference>
<evidence type="ECO:0000313" key="3">
    <source>
        <dbReference type="Proteomes" id="UP000198211"/>
    </source>
</evidence>
<dbReference type="InterPro" id="IPR018490">
    <property type="entry name" value="cNMP-bd_dom_sf"/>
</dbReference>
<comment type="caution">
    <text evidence="2">The sequence shown here is derived from an EMBL/GenBank/DDBJ whole genome shotgun (WGS) entry which is preliminary data.</text>
</comment>
<dbReference type="Pfam" id="PF00027">
    <property type="entry name" value="cNMP_binding"/>
    <property type="match status" value="1"/>
</dbReference>
<dbReference type="Proteomes" id="UP000198211">
    <property type="component" value="Unassembled WGS sequence"/>
</dbReference>
<keyword evidence="3" id="KW-1185">Reference proteome</keyword>
<dbReference type="AlphaFoldDB" id="A0A225UMI2"/>
<dbReference type="PANTHER" id="PTHR43310:SF2">
    <property type="entry name" value="SLC26A_SULP TRANSPORTER DOMAIN-CONTAINING PROTEIN"/>
    <property type="match status" value="1"/>
</dbReference>
<proteinExistence type="predicted"/>
<feature type="domain" description="Cyclic nucleotide-binding" evidence="1">
    <location>
        <begin position="30"/>
        <end position="116"/>
    </location>
</feature>
<sequence>MTLLLHRYVGEPDHSNPLQDVDQFFRKLEIPAGHEFYHVAEPSDSFYFLARGSVTLFVNEDGSVAPNQSLTQLQTVTPGSMFGEVFFFSQQPRQTAATAAETCTVFEMRREQFDAMKLQAPTLSVSFLDVVVQSILK</sequence>
<dbReference type="SUPFAM" id="SSF51206">
    <property type="entry name" value="cAMP-binding domain-like"/>
    <property type="match status" value="1"/>
</dbReference>
<dbReference type="OrthoDB" id="91566at2759"/>
<dbReference type="PANTHER" id="PTHR43310">
    <property type="entry name" value="SULFATE TRANSPORTER YBAR-RELATED"/>
    <property type="match status" value="1"/>
</dbReference>
<reference evidence="3" key="1">
    <citation type="submission" date="2017-03" db="EMBL/GenBank/DDBJ databases">
        <title>Phytopthora megakarya and P. palmivora, two closely related causual agents of cacao black pod achieved similar genome size and gene model numbers by different mechanisms.</title>
        <authorList>
            <person name="Ali S."/>
            <person name="Shao J."/>
            <person name="Larry D.J."/>
            <person name="Kronmiller B."/>
            <person name="Shen D."/>
            <person name="Strem M.D."/>
            <person name="Melnick R.L."/>
            <person name="Guiltinan M.J."/>
            <person name="Tyler B.M."/>
            <person name="Meinhardt L.W."/>
            <person name="Bailey B.A."/>
        </authorList>
    </citation>
    <scope>NUCLEOTIDE SEQUENCE [LARGE SCALE GENOMIC DNA]</scope>
    <source>
        <strain evidence="3">zdho120</strain>
    </source>
</reference>
<dbReference type="InterPro" id="IPR014710">
    <property type="entry name" value="RmlC-like_jellyroll"/>
</dbReference>
<dbReference type="InterPro" id="IPR000595">
    <property type="entry name" value="cNMP-bd_dom"/>
</dbReference>
<dbReference type="Gene3D" id="2.60.120.10">
    <property type="entry name" value="Jelly Rolls"/>
    <property type="match status" value="1"/>
</dbReference>
<name>A0A225UMI2_9STRA</name>
<evidence type="ECO:0000259" key="1">
    <source>
        <dbReference type="PROSITE" id="PS50042"/>
    </source>
</evidence>
<gene>
    <name evidence="2" type="ORF">PHMEG_00036203</name>
</gene>
<accession>A0A225UMI2</accession>
<dbReference type="STRING" id="4795.A0A225UMI2"/>
<evidence type="ECO:0000313" key="2">
    <source>
        <dbReference type="EMBL" id="OWY94150.1"/>
    </source>
</evidence>
<organism evidence="2 3">
    <name type="scientific">Phytophthora megakarya</name>
    <dbReference type="NCBI Taxonomy" id="4795"/>
    <lineage>
        <taxon>Eukaryota</taxon>
        <taxon>Sar</taxon>
        <taxon>Stramenopiles</taxon>
        <taxon>Oomycota</taxon>
        <taxon>Peronosporomycetes</taxon>
        <taxon>Peronosporales</taxon>
        <taxon>Peronosporaceae</taxon>
        <taxon>Phytophthora</taxon>
    </lineage>
</organism>
<dbReference type="EMBL" id="NBNE01014827">
    <property type="protein sequence ID" value="OWY94150.1"/>
    <property type="molecule type" value="Genomic_DNA"/>
</dbReference>
<dbReference type="InterPro" id="IPR052706">
    <property type="entry name" value="Membrane-Transporter-like"/>
</dbReference>
<protein>
    <recommendedName>
        <fullName evidence="1">Cyclic nucleotide-binding domain-containing protein</fullName>
    </recommendedName>
</protein>